<dbReference type="PANTHER" id="PTHR30606">
    <property type="entry name" value="LIPID A BIOSYNTHESIS LAUROYL ACYLTRANSFERASE"/>
    <property type="match status" value="1"/>
</dbReference>
<dbReference type="STRING" id="488533.SAMN04487960_101210"/>
<evidence type="ECO:0000313" key="8">
    <source>
        <dbReference type="Proteomes" id="UP000199675"/>
    </source>
</evidence>
<comment type="subcellular location">
    <subcellularLocation>
        <location evidence="1">Cell inner membrane</location>
    </subcellularLocation>
</comment>
<dbReference type="Pfam" id="PF03279">
    <property type="entry name" value="Lip_A_acyltrans"/>
    <property type="match status" value="1"/>
</dbReference>
<proteinExistence type="predicted"/>
<dbReference type="GO" id="GO:0009247">
    <property type="term" value="P:glycolipid biosynthetic process"/>
    <property type="evidence" value="ECO:0007669"/>
    <property type="project" value="UniProtKB-ARBA"/>
</dbReference>
<dbReference type="InterPro" id="IPR004960">
    <property type="entry name" value="LipA_acyltrans"/>
</dbReference>
<dbReference type="AlphaFoldDB" id="A0A1H2QEP3"/>
<name>A0A1H2QEP3_9GAMM</name>
<keyword evidence="4 7" id="KW-0808">Transferase</keyword>
<reference evidence="7 8" key="1">
    <citation type="submission" date="2016-10" db="EMBL/GenBank/DDBJ databases">
        <authorList>
            <person name="de Groot N.N."/>
        </authorList>
    </citation>
    <scope>NUCLEOTIDE SEQUENCE [LARGE SCALE GENOMIC DNA]</scope>
    <source>
        <strain evidence="7 8">CGMCC 1.7059</strain>
    </source>
</reference>
<evidence type="ECO:0000313" key="7">
    <source>
        <dbReference type="EMBL" id="SDW05727.1"/>
    </source>
</evidence>
<evidence type="ECO:0000256" key="6">
    <source>
        <dbReference type="ARBA" id="ARBA00023315"/>
    </source>
</evidence>
<evidence type="ECO:0000256" key="2">
    <source>
        <dbReference type="ARBA" id="ARBA00022475"/>
    </source>
</evidence>
<keyword evidence="8" id="KW-1185">Reference proteome</keyword>
<keyword evidence="3" id="KW-0997">Cell inner membrane</keyword>
<keyword evidence="6" id="KW-0012">Acyltransferase</keyword>
<keyword evidence="2" id="KW-1003">Cell membrane</keyword>
<evidence type="ECO:0000256" key="5">
    <source>
        <dbReference type="ARBA" id="ARBA00023136"/>
    </source>
</evidence>
<sequence>MSKRNRMASRSLWHPAFWPSWGIVFVLYLLSLLPMARKRSLAARLGRLLHRKLKSRARAVSANLAACFPELTPDEREQLAEDAFVSCSLGIFESLHCWWRDTESLQHKTEVVGLEHLQEAIAQNRGVLLIGAHYSILDLALPLIACQLTKPGYMYRPNNNPVIDRMIERGRRRHFGIQPFNKRQLKDMMGFLREGGQVWYGCDQDFGGKTELFVPFFGVDTGCITTPTYIARESGAAVICVSHLRTPDGNYRVEFSEIQESFGLDPEQDARIWNGFIEQAIRRFPDQYLWLHKRFKTRPAGAASIYR</sequence>
<dbReference type="PIRSF" id="PIRSF026649">
    <property type="entry name" value="MsbB"/>
    <property type="match status" value="1"/>
</dbReference>
<evidence type="ECO:0000256" key="1">
    <source>
        <dbReference type="ARBA" id="ARBA00004533"/>
    </source>
</evidence>
<dbReference type="PANTHER" id="PTHR30606:SF9">
    <property type="entry name" value="LIPID A BIOSYNTHESIS LAUROYLTRANSFERASE"/>
    <property type="match status" value="1"/>
</dbReference>
<dbReference type="CDD" id="cd07984">
    <property type="entry name" value="LPLAT_LABLAT-like"/>
    <property type="match status" value="1"/>
</dbReference>
<accession>A0A1H2QEP3</accession>
<dbReference type="Proteomes" id="UP000199675">
    <property type="component" value="Unassembled WGS sequence"/>
</dbReference>
<evidence type="ECO:0000256" key="4">
    <source>
        <dbReference type="ARBA" id="ARBA00022679"/>
    </source>
</evidence>
<dbReference type="EMBL" id="FNNE01000001">
    <property type="protein sequence ID" value="SDW05727.1"/>
    <property type="molecule type" value="Genomic_DNA"/>
</dbReference>
<dbReference type="GO" id="GO:0016746">
    <property type="term" value="F:acyltransferase activity"/>
    <property type="evidence" value="ECO:0007669"/>
    <property type="project" value="UniProtKB-KW"/>
</dbReference>
<dbReference type="RefSeq" id="WP_245725871.1">
    <property type="nucleotide sequence ID" value="NZ_FNNE01000001.1"/>
</dbReference>
<evidence type="ECO:0000256" key="3">
    <source>
        <dbReference type="ARBA" id="ARBA00022519"/>
    </source>
</evidence>
<keyword evidence="5" id="KW-0472">Membrane</keyword>
<gene>
    <name evidence="7" type="ORF">SAMN04487960_101210</name>
</gene>
<dbReference type="GO" id="GO:0005886">
    <property type="term" value="C:plasma membrane"/>
    <property type="evidence" value="ECO:0007669"/>
    <property type="project" value="UniProtKB-SubCell"/>
</dbReference>
<organism evidence="7 8">
    <name type="scientific">Marinobacter mobilis</name>
    <dbReference type="NCBI Taxonomy" id="488533"/>
    <lineage>
        <taxon>Bacteria</taxon>
        <taxon>Pseudomonadati</taxon>
        <taxon>Pseudomonadota</taxon>
        <taxon>Gammaproteobacteria</taxon>
        <taxon>Pseudomonadales</taxon>
        <taxon>Marinobacteraceae</taxon>
        <taxon>Marinobacter</taxon>
    </lineage>
</organism>
<protein>
    <submittedName>
        <fullName evidence="7">KDO2-lipid IV(A) lauroyltransferase</fullName>
    </submittedName>
</protein>